<protein>
    <submittedName>
        <fullName evidence="3">Uncharacterized protein</fullName>
    </submittedName>
</protein>
<evidence type="ECO:0000313" key="3">
    <source>
        <dbReference type="EMBL" id="KRX04510.1"/>
    </source>
</evidence>
<feature type="region of interest" description="Disordered" evidence="2">
    <location>
        <begin position="377"/>
        <end position="426"/>
    </location>
</feature>
<feature type="compositionally biased region" description="Low complexity" evidence="2">
    <location>
        <begin position="379"/>
        <end position="395"/>
    </location>
</feature>
<proteinExistence type="predicted"/>
<dbReference type="AlphaFoldDB" id="A0A0V0QQD2"/>
<gene>
    <name evidence="3" type="ORF">PPERSA_04325</name>
</gene>
<feature type="region of interest" description="Disordered" evidence="2">
    <location>
        <begin position="147"/>
        <end position="168"/>
    </location>
</feature>
<dbReference type="InParanoid" id="A0A0V0QQD2"/>
<dbReference type="EMBL" id="LDAU01000114">
    <property type="protein sequence ID" value="KRX04510.1"/>
    <property type="molecule type" value="Genomic_DNA"/>
</dbReference>
<accession>A0A0V0QQD2</accession>
<evidence type="ECO:0000256" key="1">
    <source>
        <dbReference type="SAM" id="Coils"/>
    </source>
</evidence>
<feature type="coiled-coil region" evidence="1">
    <location>
        <begin position="51"/>
        <end position="112"/>
    </location>
</feature>
<evidence type="ECO:0000256" key="2">
    <source>
        <dbReference type="SAM" id="MobiDB-lite"/>
    </source>
</evidence>
<keyword evidence="1" id="KW-0175">Coiled coil</keyword>
<feature type="compositionally biased region" description="Polar residues" evidence="2">
    <location>
        <begin position="416"/>
        <end position="426"/>
    </location>
</feature>
<reference evidence="3 4" key="1">
    <citation type="journal article" date="2015" name="Sci. Rep.">
        <title>Genome of the facultative scuticociliatosis pathogen Pseudocohnilembus persalinus provides insight into its virulence through horizontal gene transfer.</title>
        <authorList>
            <person name="Xiong J."/>
            <person name="Wang G."/>
            <person name="Cheng J."/>
            <person name="Tian M."/>
            <person name="Pan X."/>
            <person name="Warren A."/>
            <person name="Jiang C."/>
            <person name="Yuan D."/>
            <person name="Miao W."/>
        </authorList>
    </citation>
    <scope>NUCLEOTIDE SEQUENCE [LARGE SCALE GENOMIC DNA]</scope>
    <source>
        <strain evidence="3">36N120E</strain>
    </source>
</reference>
<name>A0A0V0QQD2_PSEPJ</name>
<comment type="caution">
    <text evidence="3">The sequence shown here is derived from an EMBL/GenBank/DDBJ whole genome shotgun (WGS) entry which is preliminary data.</text>
</comment>
<dbReference type="Proteomes" id="UP000054937">
    <property type="component" value="Unassembled WGS sequence"/>
</dbReference>
<sequence>MILDEQKKQEREKKIQEENKRKLLLKQYDQRPLPIDQEYVQQNDEFNSFVKNELQQQKVQQQKEIENKEKPFSKKALEFIQPSEETQNNQLREQIKAQIEDEQEEINQEIGILRYSPLKDRPNYWKNSEEYKAAEYEKKKKNFAMKSSLLSSQSPQRKQKNKNQHSNFRMSIQQGSLNMGKTYTDYLQKNNQFYNCNNLNNTNNLYSTNRSLFQNTVQKSTINDSIQNSLNFTNNSNLGNNQLMNQTRGSVQTAPNFQKSLTRTYKYGSQWANEDFQTSMLNTDLKEGKFNKKILEAQQQYMQNFDQRKYQLQRSLLRSQQGTQSVNLSNTNNSNNLFNIQINKMPKNYNNRKSNLSTNFNKSSTNGQMDINLQNFKFNQPNPYQNYNNQSLLQSTGGHSQKPSSSAFHKKKNQKPKQITFRQDVL</sequence>
<evidence type="ECO:0000313" key="4">
    <source>
        <dbReference type="Proteomes" id="UP000054937"/>
    </source>
</evidence>
<keyword evidence="4" id="KW-1185">Reference proteome</keyword>
<organism evidence="3 4">
    <name type="scientific">Pseudocohnilembus persalinus</name>
    <name type="common">Ciliate</name>
    <dbReference type="NCBI Taxonomy" id="266149"/>
    <lineage>
        <taxon>Eukaryota</taxon>
        <taxon>Sar</taxon>
        <taxon>Alveolata</taxon>
        <taxon>Ciliophora</taxon>
        <taxon>Intramacronucleata</taxon>
        <taxon>Oligohymenophorea</taxon>
        <taxon>Scuticociliatia</taxon>
        <taxon>Philasterida</taxon>
        <taxon>Pseudocohnilembidae</taxon>
        <taxon>Pseudocohnilembus</taxon>
    </lineage>
</organism>
<feature type="compositionally biased region" description="Polar residues" evidence="2">
    <location>
        <begin position="396"/>
        <end position="407"/>
    </location>
</feature>